<comment type="domain">
    <text evidence="10">IleRS has two distinct active sites: one for aminoacylation and one for editing. The misactivated valine is translocated from the active site to the editing site, which sterically excludes the correctly activated isoleucine. The single editing site contains two valyl binding pockets, one specific for each substrate (Val-AMP or Val-tRNA(Ile)).</text>
</comment>
<dbReference type="InterPro" id="IPR033708">
    <property type="entry name" value="Anticodon_Ile_BEm"/>
</dbReference>
<dbReference type="PANTHER" id="PTHR42765">
    <property type="entry name" value="SOLEUCYL-TRNA SYNTHETASE"/>
    <property type="match status" value="1"/>
</dbReference>
<feature type="binding site" evidence="10">
    <location>
        <position position="903"/>
    </location>
    <ligand>
        <name>Zn(2+)</name>
        <dbReference type="ChEBI" id="CHEBI:29105"/>
    </ligand>
</feature>
<geneLocation type="plasmid" evidence="14">
    <name>pac1084_1</name>
</geneLocation>
<feature type="binding site" evidence="10">
    <location>
        <position position="578"/>
    </location>
    <ligand>
        <name>L-isoleucyl-5'-AMP</name>
        <dbReference type="ChEBI" id="CHEBI:178002"/>
    </ligand>
</feature>
<evidence type="ECO:0000256" key="6">
    <source>
        <dbReference type="ARBA" id="ARBA00022917"/>
    </source>
</evidence>
<dbReference type="GO" id="GO:0004822">
    <property type="term" value="F:isoleucine-tRNA ligase activity"/>
    <property type="evidence" value="ECO:0007669"/>
    <property type="project" value="UniProtKB-UniRule"/>
</dbReference>
<comment type="subcellular location">
    <subcellularLocation>
        <location evidence="10">Cytoplasm</location>
    </subcellularLocation>
</comment>
<keyword evidence="10" id="KW-0479">Metal-binding</keyword>
<dbReference type="GO" id="GO:0005829">
    <property type="term" value="C:cytosol"/>
    <property type="evidence" value="ECO:0007669"/>
    <property type="project" value="TreeGrafter"/>
</dbReference>
<keyword evidence="5 10" id="KW-0067">ATP-binding</keyword>
<reference evidence="13 14" key="1">
    <citation type="submission" date="2016-03" db="EMBL/GenBank/DDBJ databases">
        <title>Acetic acid bacteria sequencing.</title>
        <authorList>
            <person name="Brandt J."/>
            <person name="Jakob F."/>
            <person name="Vogel R.F."/>
        </authorList>
    </citation>
    <scope>NUCLEOTIDE SEQUENCE [LARGE SCALE GENOMIC DNA]</scope>
    <source>
        <strain evidence="13 14">TMW2.1084</strain>
        <plasmid evidence="14">pac1084_1</plasmid>
    </source>
</reference>
<gene>
    <name evidence="10" type="primary">ileS</name>
    <name evidence="13" type="ORF">A0U91_14770</name>
</gene>
<evidence type="ECO:0000256" key="5">
    <source>
        <dbReference type="ARBA" id="ARBA00022840"/>
    </source>
</evidence>
<evidence type="ECO:0000256" key="4">
    <source>
        <dbReference type="ARBA" id="ARBA00022741"/>
    </source>
</evidence>
<dbReference type="SUPFAM" id="SSF47323">
    <property type="entry name" value="Anticodon-binding domain of a subclass of class I aminoacyl-tRNA synthetases"/>
    <property type="match status" value="1"/>
</dbReference>
<dbReference type="InterPro" id="IPR050081">
    <property type="entry name" value="Ile-tRNA_ligase"/>
</dbReference>
<evidence type="ECO:0000256" key="8">
    <source>
        <dbReference type="ARBA" id="ARBA00025217"/>
    </source>
</evidence>
<feature type="binding site" evidence="10">
    <location>
        <position position="622"/>
    </location>
    <ligand>
        <name>ATP</name>
        <dbReference type="ChEBI" id="CHEBI:30616"/>
    </ligand>
</feature>
<feature type="binding site" evidence="10">
    <location>
        <position position="916"/>
    </location>
    <ligand>
        <name>Zn(2+)</name>
        <dbReference type="ChEBI" id="CHEBI:29105"/>
    </ligand>
</feature>
<dbReference type="InterPro" id="IPR002301">
    <property type="entry name" value="Ile-tRNA-ligase"/>
</dbReference>
<dbReference type="RefSeq" id="WP_077931918.1">
    <property type="nucleotide sequence ID" value="NZ_CP014688.1"/>
</dbReference>
<keyword evidence="13" id="KW-0614">Plasmid</keyword>
<dbReference type="GO" id="GO:0005524">
    <property type="term" value="F:ATP binding"/>
    <property type="evidence" value="ECO:0007669"/>
    <property type="project" value="UniProtKB-UniRule"/>
</dbReference>
<dbReference type="InterPro" id="IPR001412">
    <property type="entry name" value="aa-tRNA-synth_I_CS"/>
</dbReference>
<keyword evidence="2 10" id="KW-0963">Cytoplasm</keyword>
<evidence type="ECO:0000259" key="11">
    <source>
        <dbReference type="Pfam" id="PF00133"/>
    </source>
</evidence>
<dbReference type="AlphaFoldDB" id="A0A1U9LIQ7"/>
<keyword evidence="7 10" id="KW-0030">Aminoacyl-tRNA synthetase</keyword>
<evidence type="ECO:0000256" key="9">
    <source>
        <dbReference type="ARBA" id="ARBA00048359"/>
    </source>
</evidence>
<feature type="binding site" evidence="10">
    <location>
        <position position="919"/>
    </location>
    <ligand>
        <name>Zn(2+)</name>
        <dbReference type="ChEBI" id="CHEBI:29105"/>
    </ligand>
</feature>
<feature type="binding site" evidence="10">
    <location>
        <position position="900"/>
    </location>
    <ligand>
        <name>Zn(2+)</name>
        <dbReference type="ChEBI" id="CHEBI:29105"/>
    </ligand>
</feature>
<keyword evidence="10" id="KW-0862">Zinc</keyword>
<dbReference type="GO" id="GO:0006428">
    <property type="term" value="P:isoleucyl-tRNA aminoacylation"/>
    <property type="evidence" value="ECO:0007669"/>
    <property type="project" value="UniProtKB-UniRule"/>
</dbReference>
<dbReference type="KEGG" id="aper:A0U91_14770"/>
<evidence type="ECO:0000256" key="3">
    <source>
        <dbReference type="ARBA" id="ARBA00022598"/>
    </source>
</evidence>
<evidence type="ECO:0000256" key="2">
    <source>
        <dbReference type="ARBA" id="ARBA00022490"/>
    </source>
</evidence>
<dbReference type="InterPro" id="IPR014729">
    <property type="entry name" value="Rossmann-like_a/b/a_fold"/>
</dbReference>
<dbReference type="Pfam" id="PF08264">
    <property type="entry name" value="Anticodon_1"/>
    <property type="match status" value="1"/>
</dbReference>
<evidence type="ECO:0000259" key="12">
    <source>
        <dbReference type="Pfam" id="PF08264"/>
    </source>
</evidence>
<dbReference type="Gene3D" id="1.10.730.20">
    <property type="match status" value="1"/>
</dbReference>
<name>A0A1U9LIQ7_9PROT</name>
<keyword evidence="3 10" id="KW-0436">Ligase</keyword>
<dbReference type="PRINTS" id="PR00984">
    <property type="entry name" value="TRNASYNTHILE"/>
</dbReference>
<protein>
    <recommendedName>
        <fullName evidence="10">Isoleucine--tRNA ligase</fullName>
        <ecNumber evidence="10">6.1.1.5</ecNumber>
    </recommendedName>
    <alternativeName>
        <fullName evidence="10">Isoleucyl-tRNA synthetase</fullName>
        <shortName evidence="10">IleRS</shortName>
    </alternativeName>
</protein>
<dbReference type="GO" id="GO:0002161">
    <property type="term" value="F:aminoacyl-tRNA deacylase activity"/>
    <property type="evidence" value="ECO:0007669"/>
    <property type="project" value="InterPro"/>
</dbReference>
<evidence type="ECO:0000256" key="7">
    <source>
        <dbReference type="ARBA" id="ARBA00023146"/>
    </source>
</evidence>
<dbReference type="InterPro" id="IPR023585">
    <property type="entry name" value="Ile-tRNA-ligase_type1"/>
</dbReference>
<dbReference type="CDD" id="cd07960">
    <property type="entry name" value="Anticodon_Ia_Ile_BEm"/>
    <property type="match status" value="1"/>
</dbReference>
<dbReference type="Gene3D" id="3.90.740.10">
    <property type="entry name" value="Valyl/Leucyl/Isoleucyl-tRNA synthetase, editing domain"/>
    <property type="match status" value="1"/>
</dbReference>
<dbReference type="SUPFAM" id="SSF50677">
    <property type="entry name" value="ValRS/IleRS/LeuRS editing domain"/>
    <property type="match status" value="1"/>
</dbReference>
<sequence length="922" mass="102493">MNAQTTVKTRDVLLPRTPFAAHLSPKKTDEPTLLRWEEDGLTDRVHASCAGKPQFVLHDGPPYANGDVHMGHALNKTLKDMAVRSRRMMGEDAVLVPGWDCHGLPVEWKVEEKFRQAGRKKGSVPVMEFREACRSYAENWVERQAAGFRRLGVTADFSRAYKTMDKEADSATVAALQGFLRSGRLYRALRPVLWSVPEQTALADAEVEYKEERYTSLLVRFSVRSSNHEALRGASLVCWTTTPWTLPGNRAVACAPHSTYSLCKVTKTNTGTHLVVGEYVLLAETLADNVLTKAGAEAWEVVGAFNGTDLQGTVCHHPLHKLGYGHAVPVLAAEFVETSNGTGFVHVAPALGPVDFQLGAAEGLDVELTVGADGRYLPHLPFFAGEVVMKENGERGDADALVLAALLAQGALFSSWRSKHETAHSWRSKSPLLYRSTPQWFVSMPDEQRAAAVSALKDVQFLPKSSRVRLTSMTQSRPEWCVSRQRMWGVPLGLFVNRHDGSVLDDEAVLERVRAAFSAEGSDAWYSSPPSRFLGSDYDPEDWEQSMDVLDVWFESGATYSWVLPSRYGTTKADLYLEGSDQHRGWFQSSLFQSMSSQSSAPYRALMTHGFVLDKKGRKMSKSDGNVVNPLDVAQRVGVDTLRLWVAASDMARDVKYSEEAMRGHADTLRRFRNTLRWLLGNMASAPSSPVAYEKLEKPEKWVLARLNQVGLSMREQTVAYDFSKVVGLLNYFCAHDLSSVWFDMRKDALYCDNPSSLRRMGVVTVLSEVFRHLVSWLAPLVPVTADEAWHCAALPGSVHETEWPSLCPQWENEKLLREWEHVLTVRASVKAACERLQGDGTIGALLEADVYSDVPPEYSAALRDVSMADVCGVSCVTLRFADESREVCSTARPAQGEKCARCWRVLPEVEGRGVCFRCSEV</sequence>
<dbReference type="EMBL" id="CP014688">
    <property type="protein sequence ID" value="AQT06287.1"/>
    <property type="molecule type" value="Genomic_DNA"/>
</dbReference>
<dbReference type="InterPro" id="IPR009008">
    <property type="entry name" value="Val/Leu/Ile-tRNA-synth_edit"/>
</dbReference>
<evidence type="ECO:0000256" key="1">
    <source>
        <dbReference type="ARBA" id="ARBA00006887"/>
    </source>
</evidence>
<comment type="cofactor">
    <cofactor evidence="10">
        <name>Zn(2+)</name>
        <dbReference type="ChEBI" id="CHEBI:29105"/>
    </cofactor>
    <text evidence="10">Binds 1 zinc ion per subunit.</text>
</comment>
<dbReference type="HAMAP" id="MF_02002">
    <property type="entry name" value="Ile_tRNA_synth_type1"/>
    <property type="match status" value="1"/>
</dbReference>
<dbReference type="InterPro" id="IPR009080">
    <property type="entry name" value="tRNAsynth_Ia_anticodon-bd"/>
</dbReference>
<comment type="similarity">
    <text evidence="1 10">Belongs to the class-I aminoacyl-tRNA synthetase family. IleS type 1 subfamily.</text>
</comment>
<proteinExistence type="inferred from homology"/>
<dbReference type="GO" id="GO:0008270">
    <property type="term" value="F:zinc ion binding"/>
    <property type="evidence" value="ECO:0007669"/>
    <property type="project" value="UniProtKB-UniRule"/>
</dbReference>
<feature type="short sequence motif" description="'KMSKS' region" evidence="10">
    <location>
        <begin position="619"/>
        <end position="623"/>
    </location>
</feature>
<dbReference type="Gene3D" id="3.40.50.620">
    <property type="entry name" value="HUPs"/>
    <property type="match status" value="2"/>
</dbReference>
<keyword evidence="6 10" id="KW-0648">Protein biosynthesis</keyword>
<feature type="domain" description="Methionyl/Valyl/Leucyl/Isoleucyl-tRNA synthetase anticodon-binding" evidence="12">
    <location>
        <begin position="700"/>
        <end position="851"/>
    </location>
</feature>
<dbReference type="EC" id="6.1.1.5" evidence="10"/>
<dbReference type="PROSITE" id="PS00178">
    <property type="entry name" value="AA_TRNA_LIGASE_I"/>
    <property type="match status" value="1"/>
</dbReference>
<feature type="domain" description="Aminoacyl-tRNA synthetase class Ia" evidence="11">
    <location>
        <begin position="34"/>
        <end position="657"/>
    </location>
</feature>
<dbReference type="Pfam" id="PF00133">
    <property type="entry name" value="tRNA-synt_1"/>
    <property type="match status" value="1"/>
</dbReference>
<dbReference type="PANTHER" id="PTHR42765:SF1">
    <property type="entry name" value="ISOLEUCINE--TRNA LIGASE, MITOCHONDRIAL"/>
    <property type="match status" value="1"/>
</dbReference>
<dbReference type="InterPro" id="IPR002300">
    <property type="entry name" value="aa-tRNA-synth_Ia"/>
</dbReference>
<comment type="catalytic activity">
    <reaction evidence="9 10">
        <text>tRNA(Ile) + L-isoleucine + ATP = L-isoleucyl-tRNA(Ile) + AMP + diphosphate</text>
        <dbReference type="Rhea" id="RHEA:11060"/>
        <dbReference type="Rhea" id="RHEA-COMP:9666"/>
        <dbReference type="Rhea" id="RHEA-COMP:9695"/>
        <dbReference type="ChEBI" id="CHEBI:30616"/>
        <dbReference type="ChEBI" id="CHEBI:33019"/>
        <dbReference type="ChEBI" id="CHEBI:58045"/>
        <dbReference type="ChEBI" id="CHEBI:78442"/>
        <dbReference type="ChEBI" id="CHEBI:78528"/>
        <dbReference type="ChEBI" id="CHEBI:456215"/>
        <dbReference type="EC" id="6.1.1.5"/>
    </reaction>
</comment>
<dbReference type="Gene3D" id="1.10.10.830">
    <property type="entry name" value="Ile-tRNA synthetase CP2 domain-like"/>
    <property type="match status" value="1"/>
</dbReference>
<keyword evidence="4 10" id="KW-0547">Nucleotide-binding</keyword>
<accession>A0A1U9LIQ7</accession>
<dbReference type="SUPFAM" id="SSF52374">
    <property type="entry name" value="Nucleotidylyl transferase"/>
    <property type="match status" value="1"/>
</dbReference>
<evidence type="ECO:0000313" key="13">
    <source>
        <dbReference type="EMBL" id="AQT06287.1"/>
    </source>
</evidence>
<organism evidence="13 14">
    <name type="scientific">Acetobacter persici</name>
    <dbReference type="NCBI Taxonomy" id="1076596"/>
    <lineage>
        <taxon>Bacteria</taxon>
        <taxon>Pseudomonadati</taxon>
        <taxon>Pseudomonadota</taxon>
        <taxon>Alphaproteobacteria</taxon>
        <taxon>Acetobacterales</taxon>
        <taxon>Acetobacteraceae</taxon>
        <taxon>Acetobacter</taxon>
    </lineage>
</organism>
<dbReference type="InterPro" id="IPR013155">
    <property type="entry name" value="M/V/L/I-tRNA-synth_anticd-bd"/>
</dbReference>
<feature type="short sequence motif" description="'HIGH' region" evidence="10">
    <location>
        <begin position="62"/>
        <end position="72"/>
    </location>
</feature>
<dbReference type="GO" id="GO:0000049">
    <property type="term" value="F:tRNA binding"/>
    <property type="evidence" value="ECO:0007669"/>
    <property type="project" value="InterPro"/>
</dbReference>
<comment type="subunit">
    <text evidence="10">Monomer.</text>
</comment>
<comment type="function">
    <text evidence="8 10">Catalyzes the attachment of isoleucine to tRNA(Ile). As IleRS can inadvertently accommodate and process structurally similar amino acids such as valine, to avoid such errors it has two additional distinct tRNA(Ile)-dependent editing activities. One activity is designated as 'pretransfer' editing and involves the hydrolysis of activated Val-AMP. The other activity is designated 'posttransfer' editing and involves deacylation of mischarged Val-tRNA(Ile).</text>
</comment>
<dbReference type="Proteomes" id="UP000189055">
    <property type="component" value="Plasmid pAC1084_1"/>
</dbReference>
<evidence type="ECO:0000313" key="14">
    <source>
        <dbReference type="Proteomes" id="UP000189055"/>
    </source>
</evidence>
<evidence type="ECO:0000256" key="10">
    <source>
        <dbReference type="HAMAP-Rule" id="MF_02002"/>
    </source>
</evidence>
<dbReference type="NCBIfam" id="TIGR00392">
    <property type="entry name" value="ileS"/>
    <property type="match status" value="1"/>
</dbReference>